<reference evidence="2" key="1">
    <citation type="journal article" date="2013" name="J. Plant Res.">
        <title>Effect of fungi and light on seed germination of three Opuntia species from semiarid lands of central Mexico.</title>
        <authorList>
            <person name="Delgado-Sanchez P."/>
            <person name="Jimenez-Bremont J.F."/>
            <person name="Guerrero-Gonzalez Mde L."/>
            <person name="Flores J."/>
        </authorList>
    </citation>
    <scope>NUCLEOTIDE SEQUENCE</scope>
    <source>
        <tissue evidence="2">Cladode</tissue>
    </source>
</reference>
<protein>
    <submittedName>
        <fullName evidence="2">Uncharacterized protein</fullName>
    </submittedName>
</protein>
<feature type="transmembrane region" description="Helical" evidence="1">
    <location>
        <begin position="106"/>
        <end position="124"/>
    </location>
</feature>
<keyword evidence="1" id="KW-0812">Transmembrane</keyword>
<keyword evidence="1" id="KW-1133">Transmembrane helix</keyword>
<sequence>MVPPPFSADTYLPIVTDFSCICVPSSKSLFGIPSKREGLIQPSVTSQPPRLTALILDGGFVAASLRLRFSLPAVIPTPLEAWHTGAKAQICMQQITRNNENGYKELILILVPPTFFILFPLITLEVI</sequence>
<keyword evidence="1" id="KW-0472">Membrane</keyword>
<accession>A0A7C9CZB0</accession>
<dbReference type="EMBL" id="GISG01048835">
    <property type="protein sequence ID" value="MBA4624729.1"/>
    <property type="molecule type" value="Transcribed_RNA"/>
</dbReference>
<proteinExistence type="predicted"/>
<organism evidence="2">
    <name type="scientific">Opuntia streptacantha</name>
    <name type="common">Prickly pear cactus</name>
    <name type="synonym">Opuntia cardona</name>
    <dbReference type="NCBI Taxonomy" id="393608"/>
    <lineage>
        <taxon>Eukaryota</taxon>
        <taxon>Viridiplantae</taxon>
        <taxon>Streptophyta</taxon>
        <taxon>Embryophyta</taxon>
        <taxon>Tracheophyta</taxon>
        <taxon>Spermatophyta</taxon>
        <taxon>Magnoliopsida</taxon>
        <taxon>eudicotyledons</taxon>
        <taxon>Gunneridae</taxon>
        <taxon>Pentapetalae</taxon>
        <taxon>Caryophyllales</taxon>
        <taxon>Cactineae</taxon>
        <taxon>Cactaceae</taxon>
        <taxon>Opuntioideae</taxon>
        <taxon>Opuntia</taxon>
    </lineage>
</organism>
<evidence type="ECO:0000256" key="1">
    <source>
        <dbReference type="SAM" id="Phobius"/>
    </source>
</evidence>
<reference evidence="2" key="2">
    <citation type="submission" date="2020-07" db="EMBL/GenBank/DDBJ databases">
        <authorList>
            <person name="Vera ALvarez R."/>
            <person name="Arias-Moreno D.M."/>
            <person name="Jimenez-Jacinto V."/>
            <person name="Jimenez-Bremont J.F."/>
            <person name="Swaminathan K."/>
            <person name="Moose S.P."/>
            <person name="Guerrero-Gonzalez M.L."/>
            <person name="Marino-Ramirez L."/>
            <person name="Landsman D."/>
            <person name="Rodriguez-Kessler M."/>
            <person name="Delgado-Sanchez P."/>
        </authorList>
    </citation>
    <scope>NUCLEOTIDE SEQUENCE</scope>
    <source>
        <tissue evidence="2">Cladode</tissue>
    </source>
</reference>
<name>A0A7C9CZB0_OPUST</name>
<dbReference type="AlphaFoldDB" id="A0A7C9CZB0"/>
<evidence type="ECO:0000313" key="2">
    <source>
        <dbReference type="EMBL" id="MBA4624729.1"/>
    </source>
</evidence>